<feature type="compositionally biased region" description="Polar residues" evidence="1">
    <location>
        <begin position="189"/>
        <end position="203"/>
    </location>
</feature>
<dbReference type="GeneTree" id="ENSGT01000000220125"/>
<protein>
    <submittedName>
        <fullName evidence="3">Uncharacterized protein</fullName>
    </submittedName>
</protein>
<evidence type="ECO:0000256" key="2">
    <source>
        <dbReference type="SAM" id="Phobius"/>
    </source>
</evidence>
<evidence type="ECO:0000256" key="1">
    <source>
        <dbReference type="SAM" id="MobiDB-lite"/>
    </source>
</evidence>
<dbReference type="Proteomes" id="UP000694569">
    <property type="component" value="Unplaced"/>
</dbReference>
<organism evidence="3 4">
    <name type="scientific">Leptobrachium leishanense</name>
    <name type="common">Leishan spiny toad</name>
    <dbReference type="NCBI Taxonomy" id="445787"/>
    <lineage>
        <taxon>Eukaryota</taxon>
        <taxon>Metazoa</taxon>
        <taxon>Chordata</taxon>
        <taxon>Craniata</taxon>
        <taxon>Vertebrata</taxon>
        <taxon>Euteleostomi</taxon>
        <taxon>Amphibia</taxon>
        <taxon>Batrachia</taxon>
        <taxon>Anura</taxon>
        <taxon>Pelobatoidea</taxon>
        <taxon>Megophryidae</taxon>
        <taxon>Leptobrachium</taxon>
    </lineage>
</organism>
<evidence type="ECO:0000313" key="4">
    <source>
        <dbReference type="Proteomes" id="UP000694569"/>
    </source>
</evidence>
<feature type="transmembrane region" description="Helical" evidence="2">
    <location>
        <begin position="276"/>
        <end position="297"/>
    </location>
</feature>
<keyword evidence="4" id="KW-1185">Reference proteome</keyword>
<feature type="region of interest" description="Disordered" evidence="1">
    <location>
        <begin position="177"/>
        <end position="242"/>
    </location>
</feature>
<reference evidence="3" key="2">
    <citation type="submission" date="2025-09" db="UniProtKB">
        <authorList>
            <consortium name="Ensembl"/>
        </authorList>
    </citation>
    <scope>IDENTIFICATION</scope>
</reference>
<keyword evidence="2" id="KW-1133">Transmembrane helix</keyword>
<dbReference type="OrthoDB" id="9909084at2759"/>
<evidence type="ECO:0000313" key="3">
    <source>
        <dbReference type="Ensembl" id="ENSLLEP00000038877.1"/>
    </source>
</evidence>
<reference evidence="3" key="1">
    <citation type="submission" date="2025-08" db="UniProtKB">
        <authorList>
            <consortium name="Ensembl"/>
        </authorList>
    </citation>
    <scope>IDENTIFICATION</scope>
</reference>
<proteinExistence type="predicted"/>
<dbReference type="AlphaFoldDB" id="A0A8C5QKQ8"/>
<accession>A0A8C5QKQ8</accession>
<dbReference type="Ensembl" id="ENSLLET00000040422.1">
    <property type="protein sequence ID" value="ENSLLEP00000038877.1"/>
    <property type="gene ID" value="ENSLLEG00000024675.1"/>
</dbReference>
<feature type="compositionally biased region" description="Low complexity" evidence="1">
    <location>
        <begin position="217"/>
        <end position="231"/>
    </location>
</feature>
<name>A0A8C5QKQ8_9ANUR</name>
<keyword evidence="2" id="KW-0472">Membrane</keyword>
<keyword evidence="2" id="KW-0812">Transmembrane</keyword>
<sequence length="299" mass="33823">MAKQRHVVGVFSRDADVNFVWLLNMLQSIFFQKVVKDARPVYISNNRSDFHKELSKYTFAILYHTQKRGRLNVTNVTDSLYDDELDAMWYEYGKENVIVLLDDLDDSNQQKKFQILNEQFDIENKAAELFLISEMDKESCNLNSEYPIWSEESTAPRLREEHRSMLQKRMQIRDILSKASVPELGRDSPGSTISHGTSASQNYPIKDNREYPDYRPQTASSAATNSTAQSNDNAPLIYSPSSGNKDYDVQKSAVSAHKDSNTPANRKLCGKLSDKAVFIILGVSGGVLLIVLIIVLATL</sequence>